<evidence type="ECO:0000256" key="4">
    <source>
        <dbReference type="ARBA" id="ARBA00023136"/>
    </source>
</evidence>
<keyword evidence="5" id="KW-0418">Kinase</keyword>
<dbReference type="SUPFAM" id="SSF52058">
    <property type="entry name" value="L domain-like"/>
    <property type="match status" value="1"/>
</dbReference>
<evidence type="ECO:0000313" key="6">
    <source>
        <dbReference type="Proteomes" id="UP001153069"/>
    </source>
</evidence>
<comment type="caution">
    <text evidence="5">The sequence shown here is derived from an EMBL/GenBank/DDBJ whole genome shotgun (WGS) entry which is preliminary data.</text>
</comment>
<keyword evidence="2" id="KW-0732">Signal</keyword>
<comment type="subcellular location">
    <subcellularLocation>
        <location evidence="1">Membrane</location>
    </subcellularLocation>
</comment>
<sequence length="327" mass="36052">MIESQSPNLQSRKCVLLSLVGLLVVIIITIGAVCGSGVCNGGSNEPLVPTMAPTSQKYFEYQMVILDFFGEDYFDGMDAESSQYLALDWIKNDPISQEDDHFIQRFVLAVFYFHTSQQSRWHRCAQKDGTCHTMDGDFIGVGWMEASNECIWGGIECDDISGLVTELRMIHNDLNGELPTELAVLSKLTSLNLMDNKLTGPLPSELFTLASLEELNLSGNSLSGEIRTEIGLLTSLSQMDLSSNQFLGRLPEELSALTGLYQFDIHGNALYGRIPQAICDSANSHNQTEEIIVKADCFEEAQSRDQVDCPKSGCTECCFQGECIPGE</sequence>
<keyword evidence="5" id="KW-0808">Transferase</keyword>
<dbReference type="GO" id="GO:0016020">
    <property type="term" value="C:membrane"/>
    <property type="evidence" value="ECO:0007669"/>
    <property type="project" value="UniProtKB-SubCell"/>
</dbReference>
<proteinExistence type="predicted"/>
<keyword evidence="4" id="KW-0472">Membrane</keyword>
<dbReference type="Proteomes" id="UP001153069">
    <property type="component" value="Unassembled WGS sequence"/>
</dbReference>
<dbReference type="Gene3D" id="3.80.10.10">
    <property type="entry name" value="Ribonuclease Inhibitor"/>
    <property type="match status" value="1"/>
</dbReference>
<dbReference type="InterPro" id="IPR032675">
    <property type="entry name" value="LRR_dom_sf"/>
</dbReference>
<name>A0A9N8H2W3_9STRA</name>
<dbReference type="PANTHER" id="PTHR48065">
    <property type="entry name" value="OS10G0469600 PROTEIN"/>
    <property type="match status" value="1"/>
</dbReference>
<evidence type="ECO:0000256" key="1">
    <source>
        <dbReference type="ARBA" id="ARBA00004370"/>
    </source>
</evidence>
<evidence type="ECO:0000256" key="2">
    <source>
        <dbReference type="ARBA" id="ARBA00022729"/>
    </source>
</evidence>
<dbReference type="OrthoDB" id="45774at2759"/>
<gene>
    <name evidence="5" type="ORF">SEMRO_45_G026970.1</name>
</gene>
<dbReference type="Pfam" id="PF13855">
    <property type="entry name" value="LRR_8"/>
    <property type="match status" value="1"/>
</dbReference>
<keyword evidence="3" id="KW-0677">Repeat</keyword>
<dbReference type="InterPro" id="IPR001611">
    <property type="entry name" value="Leu-rich_rpt"/>
</dbReference>
<organism evidence="5 6">
    <name type="scientific">Seminavis robusta</name>
    <dbReference type="NCBI Taxonomy" id="568900"/>
    <lineage>
        <taxon>Eukaryota</taxon>
        <taxon>Sar</taxon>
        <taxon>Stramenopiles</taxon>
        <taxon>Ochrophyta</taxon>
        <taxon>Bacillariophyta</taxon>
        <taxon>Bacillariophyceae</taxon>
        <taxon>Bacillariophycidae</taxon>
        <taxon>Naviculales</taxon>
        <taxon>Naviculaceae</taxon>
        <taxon>Seminavis</taxon>
    </lineage>
</organism>
<evidence type="ECO:0000313" key="5">
    <source>
        <dbReference type="EMBL" id="CAB9498776.1"/>
    </source>
</evidence>
<dbReference type="FunFam" id="3.80.10.10:FF:000400">
    <property type="entry name" value="Nuclear pore complex protein NUP107"/>
    <property type="match status" value="1"/>
</dbReference>
<reference evidence="5" key="1">
    <citation type="submission" date="2020-06" db="EMBL/GenBank/DDBJ databases">
        <authorList>
            <consortium name="Plant Systems Biology data submission"/>
        </authorList>
    </citation>
    <scope>NUCLEOTIDE SEQUENCE</scope>
    <source>
        <strain evidence="5">D6</strain>
    </source>
</reference>
<protein>
    <submittedName>
        <fullName evidence="5">Receptor-like protein kinase</fullName>
    </submittedName>
</protein>
<keyword evidence="6" id="KW-1185">Reference proteome</keyword>
<dbReference type="PANTHER" id="PTHR48065:SF75">
    <property type="entry name" value="LEUCINE-RICH REPEAT-CONTAINING N-TERMINAL PLANT-TYPE DOMAIN-CONTAINING PROTEIN"/>
    <property type="match status" value="1"/>
</dbReference>
<dbReference type="GO" id="GO:0016301">
    <property type="term" value="F:kinase activity"/>
    <property type="evidence" value="ECO:0007669"/>
    <property type="project" value="UniProtKB-KW"/>
</dbReference>
<accession>A0A9N8H2W3</accession>
<keyword evidence="5" id="KW-0675">Receptor</keyword>
<dbReference type="AlphaFoldDB" id="A0A9N8H2W3"/>
<evidence type="ECO:0000256" key="3">
    <source>
        <dbReference type="ARBA" id="ARBA00022737"/>
    </source>
</evidence>
<dbReference type="EMBL" id="CAICTM010000045">
    <property type="protein sequence ID" value="CAB9498776.1"/>
    <property type="molecule type" value="Genomic_DNA"/>
</dbReference>